<sequence>MSGNSSRPHSQQTLEHAMFMSHSHTKLLRPSTAQTSLETQPSNSIPLSATSGSSLASNSQHGSPVMSPDTAIMTTNSSIQASPEPMRALDDDICPPNFQLPESIVSRRASSSSLRQSLMNNASTIPETPEVMALPNPPNPKTSLMRRISSRASRGLAPKRRPSSAAPTSRDTSVGPLLRRRSDSNTTAPPDFPAMGFDSESDYDEDIRHFRSITRRDTSVRSTSVGSPAESIMEELSGSSMAGPTVPYTLQCGTPVCKFSSKKEKRRKYASLVYDHDSSKLTWDKKRPNKFIHLDDIQAVRSGSDVQQDANDLHITDISRLFAIKYSIAGRAEKLVYFQTDRPDLCQTWVKFLDDMLNHRQDLMSSLMSFTPEAIKQYWKSEMARQFGDQPRSAGTEELDMAGVKRVCQMLHINSSESILKSAFFQSDIRGQERLNYKEFMAFVRHLNVRPEIGRIMRSFAAQPEEGLTLEEFLVFLRDEQGEDIAARRQPWEKEFYRLVRAARTNVDGIDKGQSDTNLMMNQAAFTGYLTARHNGPLAEEPQQYTLDRPMNEYFISSSHNTYLTGRQIAGMSSVEPFIEALISGCRCVEIDCWDGPYGQPIVTHGRTYTSAISLKETLVTINKYAFVKTLFPLWISLEVRCKEEQQRVMPTLMREVFGARLVEETLDGNYSVLPSPSQLLERILIKVKKAKELPGAANGGRRRGNSLTSPMIRPTIPDAALMPTSQSLPQSPMLTPMLASRRIPSKNRVNTIAEGRVSDMVGDEGADIESGSDAGSYESENATTVKALGDLGVYCAGVKFNGFDSPGAKEFNHIFSFQEGTLAKNIRSKEMKMALDIHNMRYLMRVYPSPSRVLSSNFDPLWAWRRGVQMAALNWQTNDVALQLNRAMFEGGTDSSGYVLKPAKLRNIQVIPYNKDIAEGKKERSIVSFSIDVLSAQQLMRPASLPANREMHPYVEVEVFNGHGSSEGEGEQEDAIASRNPERQQTDIVYGNGFNPFFRSAPMTWTLKTKHPELVFVKFTVKLSPNGETYSSNTNGKDAIGIASWTAKLQNLRPGYRTLPLENDKGKQYLFSSLFCKIHIDPIEKAMVDVPADKHERSKLKSLGTKVFGRMAASPRATMDKGSVEKRSSESAQ</sequence>
<dbReference type="Proteomes" id="UP000887229">
    <property type="component" value="Unassembled WGS sequence"/>
</dbReference>
<dbReference type="GeneID" id="70290304"/>
<dbReference type="InterPro" id="IPR001192">
    <property type="entry name" value="PI-PLC_fam"/>
</dbReference>
<dbReference type="Gene3D" id="1.10.238.10">
    <property type="entry name" value="EF-hand"/>
    <property type="match status" value="1"/>
</dbReference>
<evidence type="ECO:0000313" key="9">
    <source>
        <dbReference type="EMBL" id="KAG9250245.1"/>
    </source>
</evidence>
<feature type="compositionally biased region" description="Basic and acidic residues" evidence="7">
    <location>
        <begin position="1119"/>
        <end position="1134"/>
    </location>
</feature>
<evidence type="ECO:0000256" key="4">
    <source>
        <dbReference type="ARBA" id="ARBA00023098"/>
    </source>
</evidence>
<dbReference type="SMART" id="SM00239">
    <property type="entry name" value="C2"/>
    <property type="match status" value="1"/>
</dbReference>
<feature type="region of interest" description="Disordered" evidence="7">
    <location>
        <begin position="1113"/>
        <end position="1134"/>
    </location>
</feature>
<evidence type="ECO:0000259" key="8">
    <source>
        <dbReference type="PROSITE" id="PS50008"/>
    </source>
</evidence>
<comment type="caution">
    <text evidence="9">The sequence shown here is derived from an EMBL/GenBank/DDBJ whole genome shotgun (WGS) entry which is preliminary data.</text>
</comment>
<dbReference type="CDD" id="cd00275">
    <property type="entry name" value="C2_PLC_like"/>
    <property type="match status" value="1"/>
</dbReference>
<feature type="compositionally biased region" description="Polar residues" evidence="7">
    <location>
        <begin position="32"/>
        <end position="46"/>
    </location>
</feature>
<organism evidence="9 10">
    <name type="scientific">Emericellopsis atlantica</name>
    <dbReference type="NCBI Taxonomy" id="2614577"/>
    <lineage>
        <taxon>Eukaryota</taxon>
        <taxon>Fungi</taxon>
        <taxon>Dikarya</taxon>
        <taxon>Ascomycota</taxon>
        <taxon>Pezizomycotina</taxon>
        <taxon>Sordariomycetes</taxon>
        <taxon>Hypocreomycetidae</taxon>
        <taxon>Hypocreales</taxon>
        <taxon>Bionectriaceae</taxon>
        <taxon>Emericellopsis</taxon>
    </lineage>
</organism>
<feature type="domain" description="PI-PLC Y-box" evidence="8">
    <location>
        <begin position="789"/>
        <end position="907"/>
    </location>
</feature>
<keyword evidence="5" id="KW-0807">Transducer</keyword>
<dbReference type="GO" id="GO:0048015">
    <property type="term" value="P:phosphatidylinositol-mediated signaling"/>
    <property type="evidence" value="ECO:0007669"/>
    <property type="project" value="TreeGrafter"/>
</dbReference>
<dbReference type="PRINTS" id="PR00390">
    <property type="entry name" value="PHPHLIPASEC"/>
</dbReference>
<feature type="region of interest" description="Disordered" evidence="7">
    <location>
        <begin position="962"/>
        <end position="983"/>
    </location>
</feature>
<dbReference type="InterPro" id="IPR011993">
    <property type="entry name" value="PH-like_dom_sf"/>
</dbReference>
<dbReference type="Pfam" id="PF00388">
    <property type="entry name" value="PI-PLC-X"/>
    <property type="match status" value="1"/>
</dbReference>
<protein>
    <recommendedName>
        <fullName evidence="1 6">Phosphoinositide phospholipase C</fullName>
        <ecNumber evidence="1 6">3.1.4.11</ecNumber>
    </recommendedName>
</protein>
<keyword evidence="4 6" id="KW-0443">Lipid metabolism</keyword>
<dbReference type="SMART" id="SM00149">
    <property type="entry name" value="PLCYc"/>
    <property type="match status" value="1"/>
</dbReference>
<gene>
    <name evidence="9" type="ORF">F5Z01DRAFT_378175</name>
</gene>
<dbReference type="Gene3D" id="2.60.40.150">
    <property type="entry name" value="C2 domain"/>
    <property type="match status" value="1"/>
</dbReference>
<dbReference type="SMART" id="SM00148">
    <property type="entry name" value="PLCXc"/>
    <property type="match status" value="1"/>
</dbReference>
<comment type="catalytic activity">
    <reaction evidence="6">
        <text>a 1,2-diacyl-sn-glycero-3-phospho-(1D-myo-inositol-4,5-bisphosphate) + H2O = 1D-myo-inositol 1,4,5-trisphosphate + a 1,2-diacyl-sn-glycerol + H(+)</text>
        <dbReference type="Rhea" id="RHEA:33179"/>
        <dbReference type="ChEBI" id="CHEBI:15377"/>
        <dbReference type="ChEBI" id="CHEBI:15378"/>
        <dbReference type="ChEBI" id="CHEBI:17815"/>
        <dbReference type="ChEBI" id="CHEBI:58456"/>
        <dbReference type="ChEBI" id="CHEBI:203600"/>
        <dbReference type="EC" id="3.1.4.11"/>
    </reaction>
</comment>
<dbReference type="EMBL" id="MU251280">
    <property type="protein sequence ID" value="KAG9250245.1"/>
    <property type="molecule type" value="Genomic_DNA"/>
</dbReference>
<evidence type="ECO:0000256" key="1">
    <source>
        <dbReference type="ARBA" id="ARBA00012368"/>
    </source>
</evidence>
<dbReference type="SUPFAM" id="SSF49562">
    <property type="entry name" value="C2 domain (Calcium/lipid-binding domain, CaLB)"/>
    <property type="match status" value="1"/>
</dbReference>
<keyword evidence="2 6" id="KW-0378">Hydrolase</keyword>
<dbReference type="PROSITE" id="PS50007">
    <property type="entry name" value="PIPLC_X_DOMAIN"/>
    <property type="match status" value="1"/>
</dbReference>
<keyword evidence="3 6" id="KW-0442">Lipid degradation</keyword>
<evidence type="ECO:0000256" key="3">
    <source>
        <dbReference type="ARBA" id="ARBA00022963"/>
    </source>
</evidence>
<dbReference type="FunFam" id="3.20.20.190:FF:000049">
    <property type="entry name" value="Phosphoinositide phospholipase C"/>
    <property type="match status" value="1"/>
</dbReference>
<dbReference type="SUPFAM" id="SSF50729">
    <property type="entry name" value="PH domain-like"/>
    <property type="match status" value="1"/>
</dbReference>
<evidence type="ECO:0000256" key="7">
    <source>
        <dbReference type="SAM" id="MobiDB-lite"/>
    </source>
</evidence>
<dbReference type="InterPro" id="IPR035892">
    <property type="entry name" value="C2_domain_sf"/>
</dbReference>
<evidence type="ECO:0000313" key="10">
    <source>
        <dbReference type="Proteomes" id="UP000887229"/>
    </source>
</evidence>
<reference evidence="9" key="1">
    <citation type="journal article" date="2021" name="IMA Fungus">
        <title>Genomic characterization of three marine fungi, including Emericellopsis atlantica sp. nov. with signatures of a generalist lifestyle and marine biomass degradation.</title>
        <authorList>
            <person name="Hagestad O.C."/>
            <person name="Hou L."/>
            <person name="Andersen J.H."/>
            <person name="Hansen E.H."/>
            <person name="Altermark B."/>
            <person name="Li C."/>
            <person name="Kuhnert E."/>
            <person name="Cox R.J."/>
            <person name="Crous P.W."/>
            <person name="Spatafora J.W."/>
            <person name="Lail K."/>
            <person name="Amirebrahimi M."/>
            <person name="Lipzen A."/>
            <person name="Pangilinan J."/>
            <person name="Andreopoulos W."/>
            <person name="Hayes R.D."/>
            <person name="Ng V."/>
            <person name="Grigoriev I.V."/>
            <person name="Jackson S.A."/>
            <person name="Sutton T.D.S."/>
            <person name="Dobson A.D.W."/>
            <person name="Rama T."/>
        </authorList>
    </citation>
    <scope>NUCLEOTIDE SEQUENCE</scope>
    <source>
        <strain evidence="9">TS7</strain>
    </source>
</reference>
<dbReference type="InterPro" id="IPR011992">
    <property type="entry name" value="EF-hand-dom_pair"/>
</dbReference>
<dbReference type="Gene3D" id="3.20.20.190">
    <property type="entry name" value="Phosphatidylinositol (PI) phosphodiesterase"/>
    <property type="match status" value="2"/>
</dbReference>
<dbReference type="PROSITE" id="PS50008">
    <property type="entry name" value="PIPLC_Y_DOMAIN"/>
    <property type="match status" value="1"/>
</dbReference>
<proteinExistence type="predicted"/>
<feature type="compositionally biased region" description="Low complexity" evidence="7">
    <location>
        <begin position="47"/>
        <end position="59"/>
    </location>
</feature>
<dbReference type="InterPro" id="IPR001711">
    <property type="entry name" value="PLipase_C_Pinositol-sp_Y"/>
</dbReference>
<dbReference type="GO" id="GO:0004435">
    <property type="term" value="F:phosphatidylinositol-4,5-bisphosphate phospholipase C activity"/>
    <property type="evidence" value="ECO:0007669"/>
    <property type="project" value="UniProtKB-EC"/>
</dbReference>
<dbReference type="SUPFAM" id="SSF47473">
    <property type="entry name" value="EF-hand"/>
    <property type="match status" value="1"/>
</dbReference>
<feature type="region of interest" description="Disordered" evidence="7">
    <location>
        <begin position="32"/>
        <end position="65"/>
    </location>
</feature>
<dbReference type="AlphaFoldDB" id="A0A9P8CKS1"/>
<dbReference type="Pfam" id="PF00387">
    <property type="entry name" value="PI-PLC-Y"/>
    <property type="match status" value="1"/>
</dbReference>
<accession>A0A9P8CKS1</accession>
<dbReference type="InterPro" id="IPR000909">
    <property type="entry name" value="PLipase_C_PInositol-sp_X_dom"/>
</dbReference>
<dbReference type="InterPro" id="IPR017946">
    <property type="entry name" value="PLC-like_Pdiesterase_TIM-brl"/>
</dbReference>
<dbReference type="OrthoDB" id="269822at2759"/>
<dbReference type="EC" id="3.1.4.11" evidence="1 6"/>
<keyword evidence="10" id="KW-1185">Reference proteome</keyword>
<dbReference type="GO" id="GO:0051209">
    <property type="term" value="P:release of sequestered calcium ion into cytosol"/>
    <property type="evidence" value="ECO:0007669"/>
    <property type="project" value="TreeGrafter"/>
</dbReference>
<dbReference type="CDD" id="cd08598">
    <property type="entry name" value="PI-PLC1c_yeast"/>
    <property type="match status" value="1"/>
</dbReference>
<evidence type="ECO:0000256" key="6">
    <source>
        <dbReference type="RuleBase" id="RU361133"/>
    </source>
</evidence>
<dbReference type="SUPFAM" id="SSF51695">
    <property type="entry name" value="PLC-like phosphodiesterases"/>
    <property type="match status" value="1"/>
</dbReference>
<evidence type="ECO:0000256" key="5">
    <source>
        <dbReference type="ARBA" id="ARBA00023224"/>
    </source>
</evidence>
<dbReference type="PANTHER" id="PTHR10336:SF36">
    <property type="entry name" value="1-PHOSPHATIDYLINOSITOL 4,5-BISPHOSPHATE PHOSPHODIESTERASE BETA-4"/>
    <property type="match status" value="1"/>
</dbReference>
<dbReference type="InterPro" id="IPR000008">
    <property type="entry name" value="C2_dom"/>
</dbReference>
<feature type="region of interest" description="Disordered" evidence="7">
    <location>
        <begin position="123"/>
        <end position="200"/>
    </location>
</feature>
<dbReference type="GO" id="GO:0016042">
    <property type="term" value="P:lipid catabolic process"/>
    <property type="evidence" value="ECO:0007669"/>
    <property type="project" value="UniProtKB-KW"/>
</dbReference>
<dbReference type="PANTHER" id="PTHR10336">
    <property type="entry name" value="PHOSPHOINOSITIDE-SPECIFIC PHOSPHOLIPASE C FAMILY PROTEIN"/>
    <property type="match status" value="1"/>
</dbReference>
<dbReference type="RefSeq" id="XP_046114169.1">
    <property type="nucleotide sequence ID" value="XM_046259401.1"/>
</dbReference>
<name>A0A9P8CKS1_9HYPO</name>
<dbReference type="Gene3D" id="2.30.29.30">
    <property type="entry name" value="Pleckstrin-homology domain (PH domain)/Phosphotyrosine-binding domain (PTB)"/>
    <property type="match status" value="1"/>
</dbReference>
<evidence type="ECO:0000256" key="2">
    <source>
        <dbReference type="ARBA" id="ARBA00022801"/>
    </source>
</evidence>